<evidence type="ECO:0000256" key="1">
    <source>
        <dbReference type="SAM" id="MobiDB-lite"/>
    </source>
</evidence>
<dbReference type="EMBL" id="CAXHTA020000018">
    <property type="protein sequence ID" value="CAL5228375.1"/>
    <property type="molecule type" value="Genomic_DNA"/>
</dbReference>
<sequence length="174" mass="18963">MQGFKRRKACGCGDHQTKPTSIKIEQVIEIDLPGQGTLVDIKADPEDRRLQPAPDTAGDIKADPGDPPLQPAQDTAGDIKADPGDQPLQPAQDTAEGIPSNKLPARPRRAAAEAGMAKRIKSKAADNAMLSPQLNGPERPRPERRHRVQQHEARLQLQGIPSSKQAAKQWRWMG</sequence>
<reference evidence="2 3" key="1">
    <citation type="submission" date="2024-06" db="EMBL/GenBank/DDBJ databases">
        <authorList>
            <person name="Kraege A."/>
            <person name="Thomma B."/>
        </authorList>
    </citation>
    <scope>NUCLEOTIDE SEQUENCE [LARGE SCALE GENOMIC DNA]</scope>
</reference>
<proteinExistence type="predicted"/>
<evidence type="ECO:0000313" key="3">
    <source>
        <dbReference type="Proteomes" id="UP001497392"/>
    </source>
</evidence>
<dbReference type="Proteomes" id="UP001497392">
    <property type="component" value="Unassembled WGS sequence"/>
</dbReference>
<accession>A0ABP1GAS7</accession>
<comment type="caution">
    <text evidence="2">The sequence shown here is derived from an EMBL/GenBank/DDBJ whole genome shotgun (WGS) entry which is preliminary data.</text>
</comment>
<gene>
    <name evidence="2" type="primary">g11496</name>
    <name evidence="2" type="ORF">VP750_LOCUS10281</name>
</gene>
<name>A0ABP1GAS7_9CHLO</name>
<feature type="compositionally biased region" description="Basic and acidic residues" evidence="1">
    <location>
        <begin position="41"/>
        <end position="50"/>
    </location>
</feature>
<evidence type="ECO:0000313" key="2">
    <source>
        <dbReference type="EMBL" id="CAL5228375.1"/>
    </source>
</evidence>
<organism evidence="2 3">
    <name type="scientific">Coccomyxa viridis</name>
    <dbReference type="NCBI Taxonomy" id="1274662"/>
    <lineage>
        <taxon>Eukaryota</taxon>
        <taxon>Viridiplantae</taxon>
        <taxon>Chlorophyta</taxon>
        <taxon>core chlorophytes</taxon>
        <taxon>Trebouxiophyceae</taxon>
        <taxon>Trebouxiophyceae incertae sedis</taxon>
        <taxon>Coccomyxaceae</taxon>
        <taxon>Coccomyxa</taxon>
    </lineage>
</organism>
<keyword evidence="3" id="KW-1185">Reference proteome</keyword>
<protein>
    <submittedName>
        <fullName evidence="2">G11496 protein</fullName>
    </submittedName>
</protein>
<feature type="region of interest" description="Disordered" evidence="1">
    <location>
        <begin position="35"/>
        <end position="174"/>
    </location>
</feature>